<dbReference type="Proteomes" id="UP000029121">
    <property type="component" value="Unassembled WGS sequence"/>
</dbReference>
<evidence type="ECO:0000313" key="2">
    <source>
        <dbReference type="Proteomes" id="UP000029121"/>
    </source>
</evidence>
<evidence type="ECO:0000313" key="1">
    <source>
        <dbReference type="EMBL" id="EOA19203.1"/>
    </source>
</evidence>
<dbReference type="AlphaFoldDB" id="R0H6L2"/>
<protein>
    <submittedName>
        <fullName evidence="1">Uncharacterized protein</fullName>
    </submittedName>
</protein>
<accession>R0H6L2</accession>
<sequence>MRASCLKVPRLLLYLMLRYSINLSFSRSKMLKRILEELLKEAHPNIEFTVIAHESWKDEILKQKAFAVLDDLDKASSLSQRAISNCSRIYSRILM</sequence>
<proteinExistence type="predicted"/>
<organism evidence="1 2">
    <name type="scientific">Capsella rubella</name>
    <dbReference type="NCBI Taxonomy" id="81985"/>
    <lineage>
        <taxon>Eukaryota</taxon>
        <taxon>Viridiplantae</taxon>
        <taxon>Streptophyta</taxon>
        <taxon>Embryophyta</taxon>
        <taxon>Tracheophyta</taxon>
        <taxon>Spermatophyta</taxon>
        <taxon>Magnoliopsida</taxon>
        <taxon>eudicotyledons</taxon>
        <taxon>Gunneridae</taxon>
        <taxon>Pentapetalae</taxon>
        <taxon>rosids</taxon>
        <taxon>malvids</taxon>
        <taxon>Brassicales</taxon>
        <taxon>Brassicaceae</taxon>
        <taxon>Camelineae</taxon>
        <taxon>Capsella</taxon>
    </lineage>
</organism>
<reference evidence="2" key="1">
    <citation type="journal article" date="2013" name="Nat. Genet.">
        <title>The Capsella rubella genome and the genomic consequences of rapid mating system evolution.</title>
        <authorList>
            <person name="Slotte T."/>
            <person name="Hazzouri K.M."/>
            <person name="Agren J.A."/>
            <person name="Koenig D."/>
            <person name="Maumus F."/>
            <person name="Guo Y.L."/>
            <person name="Steige K."/>
            <person name="Platts A.E."/>
            <person name="Escobar J.S."/>
            <person name="Newman L.K."/>
            <person name="Wang W."/>
            <person name="Mandakova T."/>
            <person name="Vello E."/>
            <person name="Smith L.M."/>
            <person name="Henz S.R."/>
            <person name="Steffen J."/>
            <person name="Takuno S."/>
            <person name="Brandvain Y."/>
            <person name="Coop G."/>
            <person name="Andolfatto P."/>
            <person name="Hu T.T."/>
            <person name="Blanchette M."/>
            <person name="Clark R.M."/>
            <person name="Quesneville H."/>
            <person name="Nordborg M."/>
            <person name="Gaut B.S."/>
            <person name="Lysak M.A."/>
            <person name="Jenkins J."/>
            <person name="Grimwood J."/>
            <person name="Chapman J."/>
            <person name="Prochnik S."/>
            <person name="Shu S."/>
            <person name="Rokhsar D."/>
            <person name="Schmutz J."/>
            <person name="Weigel D."/>
            <person name="Wright S.I."/>
        </authorList>
    </citation>
    <scope>NUCLEOTIDE SEQUENCE [LARGE SCALE GENOMIC DNA]</scope>
    <source>
        <strain evidence="2">cv. Monte Gargano</strain>
    </source>
</reference>
<gene>
    <name evidence="1" type="ORF">CARUB_v10007882mg</name>
</gene>
<keyword evidence="2" id="KW-1185">Reference proteome</keyword>
<name>R0H6L2_9BRAS</name>
<dbReference type="EMBL" id="KB870811">
    <property type="protein sequence ID" value="EOA19203.1"/>
    <property type="molecule type" value="Genomic_DNA"/>
</dbReference>